<reference evidence="1 2" key="1">
    <citation type="submission" date="2018-10" db="EMBL/GenBank/DDBJ databases">
        <title>Genomic Encyclopedia of Type Strains, Phase IV (KMG-IV): sequencing the most valuable type-strain genomes for metagenomic binning, comparative biology and taxonomic classification.</title>
        <authorList>
            <person name="Goeker M."/>
        </authorList>
    </citation>
    <scope>NUCLEOTIDE SEQUENCE [LARGE SCALE GENOMIC DNA]</scope>
    <source>
        <strain evidence="1 2">DSM 23229</strain>
    </source>
</reference>
<dbReference type="AlphaFoldDB" id="A0A420WY41"/>
<dbReference type="InterPro" id="IPR035924">
    <property type="entry name" value="FlaG-like_sf"/>
</dbReference>
<dbReference type="Gene3D" id="3.30.160.170">
    <property type="entry name" value="FlaG-like"/>
    <property type="match status" value="1"/>
</dbReference>
<evidence type="ECO:0000313" key="1">
    <source>
        <dbReference type="EMBL" id="RKR06106.1"/>
    </source>
</evidence>
<keyword evidence="1" id="KW-0282">Flagellum</keyword>
<dbReference type="SUPFAM" id="SSF160214">
    <property type="entry name" value="FlaG-like"/>
    <property type="match status" value="1"/>
</dbReference>
<evidence type="ECO:0000313" key="2">
    <source>
        <dbReference type="Proteomes" id="UP000281975"/>
    </source>
</evidence>
<proteinExistence type="predicted"/>
<organism evidence="1 2">
    <name type="scientific">Kushneria sinocarnis</name>
    <dbReference type="NCBI Taxonomy" id="595502"/>
    <lineage>
        <taxon>Bacteria</taxon>
        <taxon>Pseudomonadati</taxon>
        <taxon>Pseudomonadota</taxon>
        <taxon>Gammaproteobacteria</taxon>
        <taxon>Oceanospirillales</taxon>
        <taxon>Halomonadaceae</taxon>
        <taxon>Kushneria</taxon>
    </lineage>
</organism>
<dbReference type="OrthoDB" id="5741693at2"/>
<dbReference type="PANTHER" id="PTHR37166:SF1">
    <property type="entry name" value="PROTEIN FLAG"/>
    <property type="match status" value="1"/>
</dbReference>
<accession>A0A420WY41</accession>
<keyword evidence="2" id="KW-1185">Reference proteome</keyword>
<dbReference type="Pfam" id="PF03646">
    <property type="entry name" value="FlaG"/>
    <property type="match status" value="1"/>
</dbReference>
<name>A0A420WY41_9GAMM</name>
<comment type="caution">
    <text evidence="1">The sequence shown here is derived from an EMBL/GenBank/DDBJ whole genome shotgun (WGS) entry which is preliminary data.</text>
</comment>
<dbReference type="Proteomes" id="UP000281975">
    <property type="component" value="Unassembled WGS sequence"/>
</dbReference>
<keyword evidence="1" id="KW-0969">Cilium</keyword>
<dbReference type="InterPro" id="IPR005186">
    <property type="entry name" value="FlaG"/>
</dbReference>
<keyword evidence="1" id="KW-0966">Cell projection</keyword>
<dbReference type="EMBL" id="RBIN01000003">
    <property type="protein sequence ID" value="RKR06106.1"/>
    <property type="molecule type" value="Genomic_DNA"/>
</dbReference>
<dbReference type="RefSeq" id="WP_121171997.1">
    <property type="nucleotide sequence ID" value="NZ_RBIN01000003.1"/>
</dbReference>
<protein>
    <submittedName>
        <fullName evidence="1">Flagellar protein FlaG</fullName>
    </submittedName>
</protein>
<dbReference type="PANTHER" id="PTHR37166">
    <property type="entry name" value="PROTEIN FLAG"/>
    <property type="match status" value="1"/>
</dbReference>
<gene>
    <name evidence="1" type="ORF">C7446_1042</name>
</gene>
<sequence>MTTVTQASSPAFSISPGLAATADLSAGTVPVTASAEARETALARSPGEATLELEELVSELNQTLRRFGVEFEIDSAIDRVITRVVDRQSGEQIRQIPTEEVVRILHRLAGQPAAAEAGLLFSELV</sequence>